<feature type="domain" description="WxL" evidence="2">
    <location>
        <begin position="914"/>
        <end position="1061"/>
    </location>
</feature>
<accession>A0A1E5KX05</accession>
<name>A0A1E5KX05_9ENTE</name>
<dbReference type="STRING" id="762845.BCR26_02845"/>
<dbReference type="RefSeq" id="WP_069698661.1">
    <property type="nucleotide sequence ID" value="NZ_JAGGMA010000001.1"/>
</dbReference>
<dbReference type="InterPro" id="IPR027994">
    <property type="entry name" value="WxL_dom"/>
</dbReference>
<keyword evidence="4" id="KW-1185">Reference proteome</keyword>
<comment type="caution">
    <text evidence="3">The sequence shown here is derived from an EMBL/GenBank/DDBJ whole genome shotgun (WGS) entry which is preliminary data.</text>
</comment>
<evidence type="ECO:0000313" key="4">
    <source>
        <dbReference type="Proteomes" id="UP000095256"/>
    </source>
</evidence>
<dbReference type="Pfam" id="PF13731">
    <property type="entry name" value="WxL"/>
    <property type="match status" value="1"/>
</dbReference>
<dbReference type="EMBL" id="MIEK01000023">
    <property type="protein sequence ID" value="OEH82386.1"/>
    <property type="molecule type" value="Genomic_DNA"/>
</dbReference>
<reference evidence="3 4" key="1">
    <citation type="submission" date="2016-09" db="EMBL/GenBank/DDBJ databases">
        <authorList>
            <person name="Capua I."/>
            <person name="De Benedictis P."/>
            <person name="Joannis T."/>
            <person name="Lombin L.H."/>
            <person name="Cattoli G."/>
        </authorList>
    </citation>
    <scope>NUCLEOTIDE SEQUENCE [LARGE SCALE GENOMIC DNA]</scope>
    <source>
        <strain evidence="3 4">LMG 25899</strain>
    </source>
</reference>
<dbReference type="Proteomes" id="UP000095256">
    <property type="component" value="Unassembled WGS sequence"/>
</dbReference>
<sequence>MKKSKLLLGLFLIIFIGAVLFSINSFGYAEEITGASDQPIDSTIDSEVENKEIPAFKLEKRQFVSKSGSLDVFSWETFIKALADPTVSTINITQSFAVPSNPRANLTDELDRDTTNVSGSSRYVGLKPSGIARKVVINGNGNTVDFGAVCITYYDRNIASEGWDLTWENLTIFHGNIYGFTTLNDLSQKNQQLSKMTYKNVINSGSQLIHSPYTDVFIEGKTSTLQVSTYTSPFRQWNTDGDTQINLYVSNVTVAEDATFSMSSLRGGNIHLVSGGNFVMKKNSKMTVNASQNDLTGEFDANQTNLYIAGGNITLEDGAEVNLTPKPQYAAISLAANNSNLVIGKGSKLFVHSDGHTSSWSANNRNIIYMNANSSLFVDEEGVLDVTATNMGASSTDIVYVAGTASFIVGKKGTLNIKSDSSSINQTLLDFNNSGSVFQFADAKQVDLQRTAAISGSSINNGLVSIAGSGGKLDISIQKVSLWNKDNFGKTPLYSWTPMYGILLRYAGLTPTIESASSLTQDNVDSFRNSFTTKNVQRVLFEYIPDVNISILSTATDDVTLANSMTIYGTTNPGAYVRLTDVPINSSVESVLPQSENKVKSPVTSSSSTAFTDNFTIKADSSGNYSYTLLAGRRLSAGTKIRAYSFLNGKTGLAAQVVLDVTPPKGEPRDYHSGKGAAVPDPKGFIKNPTDTNPVPQNFTYAYAAANSQEDIKKMLDIVGEHEVKVDLFDNAKNKTTITSKLIVHETTNSIDGKDIEIGTDVLSNMTEKKLKEYIFEQSSPTAQKIVDGVYTELTNKIQLTDLGGLTINSAAGVYQVTFTVKKADSSLADDLVKTISVTVINRFANITVQFINEKGTALHEPVLIEGMIGKTVDLTKEKTITDVITEIINKKYLVNHRPTDEEAVLVEAAGTTVQYKFEGTLFLESAPTSIDFGIKKIGLFDQKIEKPTYDNPLKVWDNRGTLSQWTMTATVEDPFKNQVDPSKILPKALQYKVDGGETLLLEEGKAVPIVVHQHQSPGSYNISDSWDNGKSGLQLNIPAGSIRKLGEYQATILWKLGFTP</sequence>
<dbReference type="InterPro" id="IPR046776">
    <property type="entry name" value="Pectate_lyase_5"/>
</dbReference>
<evidence type="ECO:0000313" key="3">
    <source>
        <dbReference type="EMBL" id="OEH82386.1"/>
    </source>
</evidence>
<evidence type="ECO:0000259" key="2">
    <source>
        <dbReference type="Pfam" id="PF13731"/>
    </source>
</evidence>
<evidence type="ECO:0000256" key="1">
    <source>
        <dbReference type="SAM" id="MobiDB-lite"/>
    </source>
</evidence>
<proteinExistence type="predicted"/>
<dbReference type="Pfam" id="PF20585">
    <property type="entry name" value="Pectate_lyase_5"/>
    <property type="match status" value="1"/>
</dbReference>
<gene>
    <name evidence="3" type="ORF">BCR26_02845</name>
</gene>
<dbReference type="AlphaFoldDB" id="A0A1E5KX05"/>
<protein>
    <recommendedName>
        <fullName evidence="2">WxL domain-containing protein</fullName>
    </recommendedName>
</protein>
<feature type="region of interest" description="Disordered" evidence="1">
    <location>
        <begin position="664"/>
        <end position="693"/>
    </location>
</feature>
<organism evidence="3 4">
    <name type="scientific">Enterococcus rivorum</name>
    <dbReference type="NCBI Taxonomy" id="762845"/>
    <lineage>
        <taxon>Bacteria</taxon>
        <taxon>Bacillati</taxon>
        <taxon>Bacillota</taxon>
        <taxon>Bacilli</taxon>
        <taxon>Lactobacillales</taxon>
        <taxon>Enterococcaceae</taxon>
        <taxon>Enterococcus</taxon>
    </lineage>
</organism>